<proteinExistence type="predicted"/>
<dbReference type="OrthoDB" id="1083658at2759"/>
<name>A0A9W3C746_RAPSA</name>
<dbReference type="KEGG" id="rsz:108815675"/>
<evidence type="ECO:0000259" key="2">
    <source>
        <dbReference type="Pfam" id="PF14111"/>
    </source>
</evidence>
<dbReference type="PANTHER" id="PTHR31286">
    <property type="entry name" value="GLYCINE-RICH CELL WALL STRUCTURAL PROTEIN 1.8-LIKE"/>
    <property type="match status" value="1"/>
</dbReference>
<gene>
    <name evidence="5" type="primary">LOC108815675</name>
</gene>
<feature type="compositionally biased region" description="Basic residues" evidence="1">
    <location>
        <begin position="346"/>
        <end position="366"/>
    </location>
</feature>
<feature type="domain" description="DUF4283" evidence="2">
    <location>
        <begin position="32"/>
        <end position="112"/>
    </location>
</feature>
<dbReference type="InterPro" id="IPR025836">
    <property type="entry name" value="Zn_knuckle_CX2CX4HX4C"/>
</dbReference>
<evidence type="ECO:0000313" key="5">
    <source>
        <dbReference type="RefSeq" id="XP_056847401.1"/>
    </source>
</evidence>
<feature type="compositionally biased region" description="Basic and acidic residues" evidence="1">
    <location>
        <begin position="414"/>
        <end position="424"/>
    </location>
</feature>
<sequence length="424" mass="49060">MSLAMDKTLMALSLDEEEVSFAMPELPGFSSAEENKLSLIGRILNPDRQKMSYLIIRMPRKWQKEGKVRGVALSQEWFQFIFNNEHDLLDILEKGVQTFEDWVRVVERWVENPPDDYLQYIPLWVQIRDIPVNFYTMEALTALGDLVGETKLVVFDPSKPITQDFIRVLVKYNVANPLKTSRVVTSKGKSSVVRFSYEKVQKRCYTCQRLNHEKDFCLLTVRKRQEESRVRRERVSADLERKKNVILEDDALFGVLEEEHVGLDHATGRWKIAKEVLEEMRRIALRLEAPPRFTTDLNRAKGLVFGYEDNNSESESYRGSFSSNCPTVFKAAKFSPNFAPCSSGIVKKRPPVRRRPPKSTRQQKARAMREVPEDLQAEHREGKEAMGCKKRKCTMEAEEATPTNKALALRRSHMRDCPKINELS</sequence>
<dbReference type="Proteomes" id="UP000504610">
    <property type="component" value="Chromosome 7"/>
</dbReference>
<protein>
    <submittedName>
        <fullName evidence="5">Uncharacterized protein LOC108815675</fullName>
    </submittedName>
</protein>
<keyword evidence="4" id="KW-1185">Reference proteome</keyword>
<evidence type="ECO:0000256" key="1">
    <source>
        <dbReference type="SAM" id="MobiDB-lite"/>
    </source>
</evidence>
<evidence type="ECO:0000259" key="3">
    <source>
        <dbReference type="Pfam" id="PF14392"/>
    </source>
</evidence>
<dbReference type="PANTHER" id="PTHR31286:SF178">
    <property type="entry name" value="DUF4283 DOMAIN-CONTAINING PROTEIN"/>
    <property type="match status" value="1"/>
</dbReference>
<feature type="region of interest" description="Disordered" evidence="1">
    <location>
        <begin position="345"/>
        <end position="424"/>
    </location>
</feature>
<dbReference type="AlphaFoldDB" id="A0A9W3C746"/>
<organism evidence="4 5">
    <name type="scientific">Raphanus sativus</name>
    <name type="common">Radish</name>
    <name type="synonym">Raphanus raphanistrum var. sativus</name>
    <dbReference type="NCBI Taxonomy" id="3726"/>
    <lineage>
        <taxon>Eukaryota</taxon>
        <taxon>Viridiplantae</taxon>
        <taxon>Streptophyta</taxon>
        <taxon>Embryophyta</taxon>
        <taxon>Tracheophyta</taxon>
        <taxon>Spermatophyta</taxon>
        <taxon>Magnoliopsida</taxon>
        <taxon>eudicotyledons</taxon>
        <taxon>Gunneridae</taxon>
        <taxon>Pentapetalae</taxon>
        <taxon>rosids</taxon>
        <taxon>malvids</taxon>
        <taxon>Brassicales</taxon>
        <taxon>Brassicaceae</taxon>
        <taxon>Brassiceae</taxon>
        <taxon>Raphanus</taxon>
    </lineage>
</organism>
<dbReference type="Pfam" id="PF14111">
    <property type="entry name" value="DUF4283"/>
    <property type="match status" value="1"/>
</dbReference>
<feature type="domain" description="Zinc knuckle CX2CX4HX4C" evidence="3">
    <location>
        <begin position="176"/>
        <end position="218"/>
    </location>
</feature>
<reference evidence="4" key="1">
    <citation type="journal article" date="2019" name="Database">
        <title>The radish genome database (RadishGD): an integrated information resource for radish genomics.</title>
        <authorList>
            <person name="Yu H.J."/>
            <person name="Baek S."/>
            <person name="Lee Y.J."/>
            <person name="Cho A."/>
            <person name="Mun J.H."/>
        </authorList>
    </citation>
    <scope>NUCLEOTIDE SEQUENCE [LARGE SCALE GENOMIC DNA]</scope>
    <source>
        <strain evidence="4">cv. WK10039</strain>
    </source>
</reference>
<evidence type="ECO:0000313" key="4">
    <source>
        <dbReference type="Proteomes" id="UP000504610"/>
    </source>
</evidence>
<dbReference type="RefSeq" id="XP_056847401.1">
    <property type="nucleotide sequence ID" value="XM_056991421.1"/>
</dbReference>
<reference evidence="5" key="2">
    <citation type="submission" date="2025-08" db="UniProtKB">
        <authorList>
            <consortium name="RefSeq"/>
        </authorList>
    </citation>
    <scope>IDENTIFICATION</scope>
    <source>
        <tissue evidence="5">Leaf</tissue>
    </source>
</reference>
<feature type="compositionally biased region" description="Basic and acidic residues" evidence="1">
    <location>
        <begin position="367"/>
        <end position="387"/>
    </location>
</feature>
<accession>A0A9W3C746</accession>
<dbReference type="Pfam" id="PF14392">
    <property type="entry name" value="zf-CCHC_4"/>
    <property type="match status" value="1"/>
</dbReference>
<dbReference type="InterPro" id="IPR040256">
    <property type="entry name" value="At4g02000-like"/>
</dbReference>
<dbReference type="InterPro" id="IPR025558">
    <property type="entry name" value="DUF4283"/>
</dbReference>
<dbReference type="GeneID" id="108815675"/>